<proteinExistence type="predicted"/>
<name>A0A7L2WV46_PANHA</name>
<feature type="coiled-coil region" evidence="1">
    <location>
        <begin position="9"/>
        <end position="156"/>
    </location>
</feature>
<comment type="caution">
    <text evidence="2">The sequence shown here is derived from an EMBL/GenBank/DDBJ whole genome shotgun (WGS) entry which is preliminary data.</text>
</comment>
<feature type="non-terminal residue" evidence="2">
    <location>
        <position position="1"/>
    </location>
</feature>
<dbReference type="InterPro" id="IPR038810">
    <property type="entry name" value="CNTLN"/>
</dbReference>
<evidence type="ECO:0000313" key="3">
    <source>
        <dbReference type="Proteomes" id="UP000580171"/>
    </source>
</evidence>
<dbReference type="GO" id="GO:0005813">
    <property type="term" value="C:centrosome"/>
    <property type="evidence" value="ECO:0007669"/>
    <property type="project" value="TreeGrafter"/>
</dbReference>
<keyword evidence="3" id="KW-1185">Reference proteome</keyword>
<sequence>RLTGQQQEINNLIQRKIAVDEENARLKNEFSNLSQKFKDKSQELKDTEECAQKKEEQNRLVIKNLEEENKGLNTCCADLLNDLEKLRKQEAQWKTEKSGNDVRIKNLETDFTEAREQMKDICSNLSSQVAVKQEELSQKDSDAIKAKKELQQLQNLYRQNIEHTAQQAELIKQRQALNTD</sequence>
<dbReference type="EMBL" id="VYZV01034488">
    <property type="protein sequence ID" value="NXS74064.1"/>
    <property type="molecule type" value="Genomic_DNA"/>
</dbReference>
<keyword evidence="1" id="KW-0175">Coiled coil</keyword>
<evidence type="ECO:0000256" key="1">
    <source>
        <dbReference type="SAM" id="Coils"/>
    </source>
</evidence>
<feature type="non-terminal residue" evidence="2">
    <location>
        <position position="180"/>
    </location>
</feature>
<dbReference type="PANTHER" id="PTHR18957:SF0">
    <property type="entry name" value="CENTLEIN"/>
    <property type="match status" value="1"/>
</dbReference>
<dbReference type="GO" id="GO:0005814">
    <property type="term" value="C:centriole"/>
    <property type="evidence" value="ECO:0007669"/>
    <property type="project" value="TreeGrafter"/>
</dbReference>
<evidence type="ECO:0000313" key="2">
    <source>
        <dbReference type="EMBL" id="NXS74064.1"/>
    </source>
</evidence>
<gene>
    <name evidence="2" type="primary">Cntln</name>
    <name evidence="2" type="ORF">PANHAL_R01169</name>
</gene>
<dbReference type="GO" id="GO:0010457">
    <property type="term" value="P:centriole-centriole cohesion"/>
    <property type="evidence" value="ECO:0007669"/>
    <property type="project" value="TreeGrafter"/>
</dbReference>
<dbReference type="Proteomes" id="UP000580171">
    <property type="component" value="Unassembled WGS sequence"/>
</dbReference>
<dbReference type="OrthoDB" id="10011458at2759"/>
<organism evidence="2 3">
    <name type="scientific">Pandion haliaetus</name>
    <name type="common">Osprey</name>
    <name type="synonym">Falco haliaetus</name>
    <dbReference type="NCBI Taxonomy" id="56262"/>
    <lineage>
        <taxon>Eukaryota</taxon>
        <taxon>Metazoa</taxon>
        <taxon>Chordata</taxon>
        <taxon>Craniata</taxon>
        <taxon>Vertebrata</taxon>
        <taxon>Euteleostomi</taxon>
        <taxon>Archelosauria</taxon>
        <taxon>Archosauria</taxon>
        <taxon>Dinosauria</taxon>
        <taxon>Saurischia</taxon>
        <taxon>Theropoda</taxon>
        <taxon>Coelurosauria</taxon>
        <taxon>Aves</taxon>
        <taxon>Neognathae</taxon>
        <taxon>Neoaves</taxon>
        <taxon>Telluraves</taxon>
        <taxon>Accipitrimorphae</taxon>
        <taxon>Accipitriformes</taxon>
        <taxon>Pandionidae</taxon>
        <taxon>Pandion</taxon>
    </lineage>
</organism>
<reference evidence="2 3" key="1">
    <citation type="submission" date="2019-09" db="EMBL/GenBank/DDBJ databases">
        <title>Bird 10,000 Genomes (B10K) Project - Family phase.</title>
        <authorList>
            <person name="Zhang G."/>
        </authorList>
    </citation>
    <scope>NUCLEOTIDE SEQUENCE [LARGE SCALE GENOMIC DNA]</scope>
    <source>
        <strain evidence="2">B10K-DU-012-58</strain>
        <tissue evidence="2">Muscle</tissue>
    </source>
</reference>
<dbReference type="PANTHER" id="PTHR18957">
    <property type="entry name" value="CENTLEIN"/>
    <property type="match status" value="1"/>
</dbReference>
<dbReference type="AlphaFoldDB" id="A0A7L2WV46"/>
<protein>
    <submittedName>
        <fullName evidence="2">CNTLN protein</fullName>
    </submittedName>
</protein>
<accession>A0A7L2WV46</accession>